<feature type="disulfide bond" evidence="5">
    <location>
        <begin position="441"/>
        <end position="450"/>
    </location>
</feature>
<dbReference type="InterPro" id="IPR039178">
    <property type="entry name" value="Lag2"/>
</dbReference>
<dbReference type="GO" id="GO:0005112">
    <property type="term" value="F:Notch binding"/>
    <property type="evidence" value="ECO:0007669"/>
    <property type="project" value="InterPro"/>
</dbReference>
<feature type="chain" id="PRO_5013808195" description="Delta-like protein" evidence="7">
    <location>
        <begin position="20"/>
        <end position="570"/>
    </location>
</feature>
<keyword evidence="6" id="KW-0812">Transmembrane</keyword>
<evidence type="ECO:0000256" key="1">
    <source>
        <dbReference type="ARBA" id="ARBA00022473"/>
    </source>
</evidence>
<dbReference type="InterPro" id="IPR006583">
    <property type="entry name" value="PAN-3_domain"/>
</dbReference>
<proteinExistence type="predicted"/>
<gene>
    <name evidence="9" type="primary">Cnig_chr_IV.g13190</name>
    <name evidence="9" type="ORF">B9Z55_013190</name>
</gene>
<dbReference type="EMBL" id="PDUG01000004">
    <property type="protein sequence ID" value="PIC33081.1"/>
    <property type="molecule type" value="Genomic_DNA"/>
</dbReference>
<evidence type="ECO:0000313" key="10">
    <source>
        <dbReference type="Proteomes" id="UP000230233"/>
    </source>
</evidence>
<dbReference type="PROSITE" id="PS01186">
    <property type="entry name" value="EGF_2"/>
    <property type="match status" value="1"/>
</dbReference>
<keyword evidence="6" id="KW-1133">Transmembrane helix</keyword>
<comment type="subcellular location">
    <subcellularLocation>
        <location evidence="6">Membrane</location>
        <topology evidence="6">Single-pass type I membrane protein</topology>
    </subcellularLocation>
</comment>
<keyword evidence="4 5" id="KW-1015">Disulfide bond</keyword>
<dbReference type="OrthoDB" id="10014052at2759"/>
<feature type="disulfide bond" evidence="5">
    <location>
        <begin position="474"/>
        <end position="483"/>
    </location>
</feature>
<dbReference type="Pfam" id="PF01414">
    <property type="entry name" value="DSL"/>
    <property type="match status" value="1"/>
</dbReference>
<feature type="domain" description="DSL" evidence="8">
    <location>
        <begin position="439"/>
        <end position="483"/>
    </location>
</feature>
<dbReference type="SMART" id="SM00051">
    <property type="entry name" value="DSL"/>
    <property type="match status" value="1"/>
</dbReference>
<keyword evidence="6" id="KW-0472">Membrane</keyword>
<accession>A0A2G5U132</accession>
<feature type="signal peptide" evidence="7">
    <location>
        <begin position="1"/>
        <end position="19"/>
    </location>
</feature>
<evidence type="ECO:0000256" key="4">
    <source>
        <dbReference type="ARBA" id="ARBA00023157"/>
    </source>
</evidence>
<dbReference type="STRING" id="1611254.A0A2G5U132"/>
<evidence type="ECO:0000313" key="9">
    <source>
        <dbReference type="EMBL" id="PIC33081.1"/>
    </source>
</evidence>
<dbReference type="CDD" id="cd00054">
    <property type="entry name" value="EGF_CA"/>
    <property type="match status" value="1"/>
</dbReference>
<protein>
    <recommendedName>
        <fullName evidence="6">Delta-like protein</fullName>
    </recommendedName>
</protein>
<dbReference type="GO" id="GO:0005886">
    <property type="term" value="C:plasma membrane"/>
    <property type="evidence" value="ECO:0007669"/>
    <property type="project" value="TreeGrafter"/>
</dbReference>
<dbReference type="SMART" id="SM00605">
    <property type="entry name" value="CW"/>
    <property type="match status" value="1"/>
</dbReference>
<keyword evidence="3 6" id="KW-0677">Repeat</keyword>
<dbReference type="Gene3D" id="2.10.25.10">
    <property type="entry name" value="Laminin"/>
    <property type="match status" value="1"/>
</dbReference>
<dbReference type="PROSITE" id="PS51051">
    <property type="entry name" value="DSL"/>
    <property type="match status" value="1"/>
</dbReference>
<evidence type="ECO:0000256" key="6">
    <source>
        <dbReference type="RuleBase" id="RU280815"/>
    </source>
</evidence>
<dbReference type="PANTHER" id="PTHR22669:SF1">
    <property type="entry name" value="DELTA-LIKE PROTEIN DSL-1"/>
    <property type="match status" value="1"/>
</dbReference>
<dbReference type="AlphaFoldDB" id="A0A2G5U132"/>
<dbReference type="InterPro" id="IPR000742">
    <property type="entry name" value="EGF"/>
</dbReference>
<evidence type="ECO:0000256" key="2">
    <source>
        <dbReference type="ARBA" id="ARBA00022536"/>
    </source>
</evidence>
<keyword evidence="1 6" id="KW-0217">Developmental protein</keyword>
<comment type="caution">
    <text evidence="9">The sequence shown here is derived from an EMBL/GenBank/DDBJ whole genome shotgun (WGS) entry which is preliminary data.</text>
</comment>
<evidence type="ECO:0000259" key="8">
    <source>
        <dbReference type="PROSITE" id="PS51051"/>
    </source>
</evidence>
<keyword evidence="6 7" id="KW-0732">Signal</keyword>
<dbReference type="Proteomes" id="UP000230233">
    <property type="component" value="Chromosome IV"/>
</dbReference>
<reference evidence="10" key="1">
    <citation type="submission" date="2017-10" db="EMBL/GenBank/DDBJ databases">
        <title>Rapid genome shrinkage in a self-fertile nematode reveals novel sperm competition proteins.</title>
        <authorList>
            <person name="Yin D."/>
            <person name="Schwarz E.M."/>
            <person name="Thomas C.G."/>
            <person name="Felde R.L."/>
            <person name="Korf I.F."/>
            <person name="Cutter A.D."/>
            <person name="Schartner C.M."/>
            <person name="Ralston E.J."/>
            <person name="Meyer B.J."/>
            <person name="Haag E.S."/>
        </authorList>
    </citation>
    <scope>NUCLEOTIDE SEQUENCE [LARGE SCALE GENOMIC DNA]</scope>
    <source>
        <strain evidence="10">JU1422</strain>
    </source>
</reference>
<dbReference type="GO" id="GO:0001708">
    <property type="term" value="P:cell fate specification"/>
    <property type="evidence" value="ECO:0007669"/>
    <property type="project" value="InterPro"/>
</dbReference>
<evidence type="ECO:0000256" key="7">
    <source>
        <dbReference type="SAM" id="SignalP"/>
    </source>
</evidence>
<name>A0A2G5U132_9PELO</name>
<dbReference type="InterPro" id="IPR001774">
    <property type="entry name" value="DSL"/>
</dbReference>
<sequence>MKLALFLYCSIIFIESVKADLIMVEVYGQPTTTKKVYSSNGKSWNECMAECYYAQSCVAAWKNGSTCYTFDYWLMGPITQTKEINESIVAFKVENKGGECPSGINPPTFGNKNATGSLYIDSDPKIAPVWVHYNIYYTKGSWKLNYKVDRICGEYEYDGFVSHADSTVTCSFVWYNENTGGFTYSEMKETCDEYSYGMAGFKYKEDVAMFEAKKYLVKIKDTRAYVRVDGIRTAACQKTPKTAYCMSEKGFTFTGPTPDFSLYKWVTNSSVQHVKGEDCIVMIIDGKAEVKMDDPTGRMTPSPFPGLFFYIRTPTMSPKLHISLLFLLLLIPNAQSSGYLEIRLKSPFLLNATVTITEDIYFPTNKRVFNVPLVPDHTRILTNVPVKFHRPGTVLINSGPVDKFGLHFATIRSDRWNTKQMIIAPDEMKLPFTGFRIDVKCDRNWHGPYCDKFCNDNHAKIINRRCTHNATLGCPLMLSGPNCDVPLLQTESTCPCVNHGYCVSEFLNPLDTVDRSICECGVGFEGEHCEEKEYDYADAIQFGMHGGPEKVFTEFFERSSVDNELRYLYH</sequence>
<evidence type="ECO:0000256" key="3">
    <source>
        <dbReference type="ARBA" id="ARBA00022737"/>
    </source>
</evidence>
<keyword evidence="10" id="KW-1185">Reference proteome</keyword>
<dbReference type="PROSITE" id="PS00022">
    <property type="entry name" value="EGF_1"/>
    <property type="match status" value="1"/>
</dbReference>
<organism evidence="9 10">
    <name type="scientific">Caenorhabditis nigoni</name>
    <dbReference type="NCBI Taxonomy" id="1611254"/>
    <lineage>
        <taxon>Eukaryota</taxon>
        <taxon>Metazoa</taxon>
        <taxon>Ecdysozoa</taxon>
        <taxon>Nematoda</taxon>
        <taxon>Chromadorea</taxon>
        <taxon>Rhabditida</taxon>
        <taxon>Rhabditina</taxon>
        <taxon>Rhabditomorpha</taxon>
        <taxon>Rhabditoidea</taxon>
        <taxon>Rhabditidae</taxon>
        <taxon>Peloderinae</taxon>
        <taxon>Caenorhabditis</taxon>
    </lineage>
</organism>
<feature type="disulfide bond" evidence="5">
    <location>
        <begin position="454"/>
        <end position="466"/>
    </location>
</feature>
<keyword evidence="2 6" id="KW-0245">EGF-like domain</keyword>
<evidence type="ECO:0000256" key="5">
    <source>
        <dbReference type="PROSITE-ProRule" id="PRU00377"/>
    </source>
</evidence>
<dbReference type="GO" id="GO:0007219">
    <property type="term" value="P:Notch signaling pathway"/>
    <property type="evidence" value="ECO:0007669"/>
    <property type="project" value="InterPro"/>
</dbReference>
<dbReference type="Pfam" id="PF08277">
    <property type="entry name" value="PAN_3"/>
    <property type="match status" value="1"/>
</dbReference>
<comment type="function">
    <text evidence="6">Putative Notch ligand involved in the mediation of Notch signaling.</text>
</comment>
<dbReference type="PANTHER" id="PTHR22669">
    <property type="entry name" value="DELTA/SERRATE/LAG-2 DOMAIN PROTEIN"/>
    <property type="match status" value="1"/>
</dbReference>